<accession>A0A1I1HVY8</accession>
<proteinExistence type="predicted"/>
<dbReference type="RefSeq" id="WP_091962986.1">
    <property type="nucleotide sequence ID" value="NZ_FOLH01000004.1"/>
</dbReference>
<evidence type="ECO:0000313" key="2">
    <source>
        <dbReference type="EMBL" id="SFC28094.1"/>
    </source>
</evidence>
<evidence type="ECO:0000256" key="1">
    <source>
        <dbReference type="SAM" id="MobiDB-lite"/>
    </source>
</evidence>
<dbReference type="OrthoDB" id="5609487at2"/>
<feature type="region of interest" description="Disordered" evidence="1">
    <location>
        <begin position="136"/>
        <end position="169"/>
    </location>
</feature>
<dbReference type="Proteomes" id="UP000199058">
    <property type="component" value="Unassembled WGS sequence"/>
</dbReference>
<gene>
    <name evidence="2" type="ORF">SAMN05660443_2053</name>
</gene>
<dbReference type="STRING" id="1122252.SAMN05660443_2053"/>
<protein>
    <recommendedName>
        <fullName evidence="4">DUF3306 domain-containing protein</fullName>
    </recommendedName>
</protein>
<dbReference type="EMBL" id="FOLH01000004">
    <property type="protein sequence ID" value="SFC28094.1"/>
    <property type="molecule type" value="Genomic_DNA"/>
</dbReference>
<reference evidence="2 3" key="1">
    <citation type="submission" date="2016-10" db="EMBL/GenBank/DDBJ databases">
        <authorList>
            <person name="de Groot N.N."/>
        </authorList>
    </citation>
    <scope>NUCLEOTIDE SEQUENCE [LARGE SCALE GENOMIC DNA]</scope>
    <source>
        <strain evidence="2 3">DSM 18438</strain>
    </source>
</reference>
<keyword evidence="3" id="KW-1185">Reference proteome</keyword>
<dbReference type="InterPro" id="IPR021735">
    <property type="entry name" value="DUF3306"/>
</dbReference>
<name>A0A1I1HVY8_9GAMM</name>
<feature type="region of interest" description="Disordered" evidence="1">
    <location>
        <begin position="1"/>
        <end position="47"/>
    </location>
</feature>
<dbReference type="Pfam" id="PF11748">
    <property type="entry name" value="DUF3306"/>
    <property type="match status" value="1"/>
</dbReference>
<evidence type="ECO:0008006" key="4">
    <source>
        <dbReference type="Google" id="ProtNLM"/>
    </source>
</evidence>
<sequence>MSEAFLSRWAKRKQEQQLGTATTEAESEAQPPAQPQEAANPTVDTEERVQELTDADMPDLETLNSQSDVSMFFAKGVSQSLRKQALRKLFHQPEFNYRCPMDEYAEDYSQMPTLASEAVEKLRYWAKGRVDNWKEDLETELQETPEETKDLENSNNLANKKEADDDQAT</sequence>
<evidence type="ECO:0000313" key="3">
    <source>
        <dbReference type="Proteomes" id="UP000199058"/>
    </source>
</evidence>
<organism evidence="2 3">
    <name type="scientific">Marinospirillum celere</name>
    <dbReference type="NCBI Taxonomy" id="1122252"/>
    <lineage>
        <taxon>Bacteria</taxon>
        <taxon>Pseudomonadati</taxon>
        <taxon>Pseudomonadota</taxon>
        <taxon>Gammaproteobacteria</taxon>
        <taxon>Oceanospirillales</taxon>
        <taxon>Oceanospirillaceae</taxon>
        <taxon>Marinospirillum</taxon>
    </lineage>
</organism>
<dbReference type="AlphaFoldDB" id="A0A1I1HVY8"/>
<feature type="compositionally biased region" description="Low complexity" evidence="1">
    <location>
        <begin position="20"/>
        <end position="42"/>
    </location>
</feature>